<dbReference type="PANTHER" id="PTHR21506:SF0">
    <property type="entry name" value="CONSERVED OLIGOMERIC GOLGI COMPLEX SUBUNIT 6"/>
    <property type="match status" value="1"/>
</dbReference>
<dbReference type="GO" id="GO:0017119">
    <property type="term" value="C:Golgi transport complex"/>
    <property type="evidence" value="ECO:0007669"/>
    <property type="project" value="InterPro"/>
</dbReference>
<sequence length="111" mass="12800">MKDYAEVDLEGFSRPLEVHAHDPLHYVGDMLGWLHQALASERELIAALLDPEAINDSGSPNRRHFVRRDSSKGEFDITSLAFLELLMWNVYYPPHYLTSLYTMNVDCVTEF</sequence>
<evidence type="ECO:0000313" key="2">
    <source>
        <dbReference type="EMBL" id="KAK1667755.1"/>
    </source>
</evidence>
<protein>
    <recommendedName>
        <fullName evidence="1">Conserved Oligomeric Golgi complex subunit 6 C-terminal domain-containing protein</fullName>
    </recommendedName>
</protein>
<evidence type="ECO:0000259" key="1">
    <source>
        <dbReference type="Pfam" id="PF20653"/>
    </source>
</evidence>
<dbReference type="PANTHER" id="PTHR21506">
    <property type="entry name" value="COMPONENT OF OLIGOMERIC GOLGI COMPLEX 6"/>
    <property type="match status" value="1"/>
</dbReference>
<dbReference type="EMBL" id="JAUUTY010000003">
    <property type="protein sequence ID" value="KAK1667755.1"/>
    <property type="molecule type" value="Genomic_DNA"/>
</dbReference>
<dbReference type="InterPro" id="IPR010490">
    <property type="entry name" value="COG6"/>
</dbReference>
<reference evidence="2" key="1">
    <citation type="submission" date="2023-07" db="EMBL/GenBank/DDBJ databases">
        <title>A chromosome-level genome assembly of Lolium multiflorum.</title>
        <authorList>
            <person name="Chen Y."/>
            <person name="Copetti D."/>
            <person name="Kolliker R."/>
            <person name="Studer B."/>
        </authorList>
    </citation>
    <scope>NUCLEOTIDE SEQUENCE</scope>
    <source>
        <strain evidence="2">02402/16</strain>
        <tissue evidence="2">Leaf</tissue>
    </source>
</reference>
<gene>
    <name evidence="2" type="ORF">QYE76_055914</name>
</gene>
<evidence type="ECO:0000313" key="3">
    <source>
        <dbReference type="Proteomes" id="UP001231189"/>
    </source>
</evidence>
<dbReference type="Proteomes" id="UP001231189">
    <property type="component" value="Unassembled WGS sequence"/>
</dbReference>
<accession>A0AAD8T1Z8</accession>
<dbReference type="AlphaFoldDB" id="A0AAD8T1Z8"/>
<proteinExistence type="predicted"/>
<comment type="caution">
    <text evidence="2">The sequence shown here is derived from an EMBL/GenBank/DDBJ whole genome shotgun (WGS) entry which is preliminary data.</text>
</comment>
<name>A0AAD8T1Z8_LOLMU</name>
<dbReference type="InterPro" id="IPR048369">
    <property type="entry name" value="COG6_C"/>
</dbReference>
<dbReference type="GO" id="GO:0006891">
    <property type="term" value="P:intra-Golgi vesicle-mediated transport"/>
    <property type="evidence" value="ECO:0007669"/>
    <property type="project" value="InterPro"/>
</dbReference>
<keyword evidence="3" id="KW-1185">Reference proteome</keyword>
<organism evidence="2 3">
    <name type="scientific">Lolium multiflorum</name>
    <name type="common">Italian ryegrass</name>
    <name type="synonym">Lolium perenne subsp. multiflorum</name>
    <dbReference type="NCBI Taxonomy" id="4521"/>
    <lineage>
        <taxon>Eukaryota</taxon>
        <taxon>Viridiplantae</taxon>
        <taxon>Streptophyta</taxon>
        <taxon>Embryophyta</taxon>
        <taxon>Tracheophyta</taxon>
        <taxon>Spermatophyta</taxon>
        <taxon>Magnoliopsida</taxon>
        <taxon>Liliopsida</taxon>
        <taxon>Poales</taxon>
        <taxon>Poaceae</taxon>
        <taxon>BOP clade</taxon>
        <taxon>Pooideae</taxon>
        <taxon>Poodae</taxon>
        <taxon>Poeae</taxon>
        <taxon>Poeae Chloroplast Group 2 (Poeae type)</taxon>
        <taxon>Loliodinae</taxon>
        <taxon>Loliinae</taxon>
        <taxon>Lolium</taxon>
    </lineage>
</organism>
<feature type="domain" description="Conserved Oligomeric Golgi complex subunit 6 C-terminal" evidence="1">
    <location>
        <begin position="13"/>
        <end position="57"/>
    </location>
</feature>
<dbReference type="Pfam" id="PF20653">
    <property type="entry name" value="COG6_C"/>
    <property type="match status" value="1"/>
</dbReference>